<dbReference type="AlphaFoldDB" id="A0A261F1R3"/>
<organism evidence="1 2">
    <name type="scientific">Alloscardovia macacae</name>
    <dbReference type="NCBI Taxonomy" id="1160091"/>
    <lineage>
        <taxon>Bacteria</taxon>
        <taxon>Bacillati</taxon>
        <taxon>Actinomycetota</taxon>
        <taxon>Actinomycetes</taxon>
        <taxon>Bifidobacteriales</taxon>
        <taxon>Bifidobacteriaceae</taxon>
        <taxon>Alloscardovia</taxon>
    </lineage>
</organism>
<name>A0A261F1R3_9BIFI</name>
<dbReference type="Proteomes" id="UP000243657">
    <property type="component" value="Unassembled WGS sequence"/>
</dbReference>
<reference evidence="1 2" key="1">
    <citation type="journal article" date="2017" name="BMC Genomics">
        <title>Comparative genomic and phylogenomic analyses of the Bifidobacteriaceae family.</title>
        <authorList>
            <person name="Lugli G.A."/>
            <person name="Milani C."/>
            <person name="Turroni F."/>
            <person name="Duranti S."/>
            <person name="Mancabelli L."/>
            <person name="Mangifesta M."/>
            <person name="Ferrario C."/>
            <person name="Modesto M."/>
            <person name="Mattarelli P."/>
            <person name="Jiri K."/>
            <person name="van Sinderen D."/>
            <person name="Ventura M."/>
        </authorList>
    </citation>
    <scope>NUCLEOTIDE SEQUENCE [LARGE SCALE GENOMIC DNA]</scope>
    <source>
        <strain evidence="1 2">DSM 24762</strain>
    </source>
</reference>
<sequence>MGGLTRLTLQKMTMYTGRSNGGRHVSTYVKKNAGNAVVTVVRSYGCGEMVLINRYARVELNYGTAWSSRACRGNARGKGVVAQQAIYEQKTAELALSADCFDPASCCDKREQEMIAAIKQCLRPECAPSSLYERLRRCIDGVDGEDCGCE</sequence>
<gene>
    <name evidence="1" type="ORF">ALMA_1364</name>
</gene>
<dbReference type="EMBL" id="MWWT01000009">
    <property type="protein sequence ID" value="OZG53062.1"/>
    <property type="molecule type" value="Genomic_DNA"/>
</dbReference>
<comment type="caution">
    <text evidence="1">The sequence shown here is derived from an EMBL/GenBank/DDBJ whole genome shotgun (WGS) entry which is preliminary data.</text>
</comment>
<keyword evidence="2" id="KW-1185">Reference proteome</keyword>
<proteinExistence type="predicted"/>
<accession>A0A261F1R3</accession>
<protein>
    <submittedName>
        <fullName evidence="1">Uncharacterized protein</fullName>
    </submittedName>
</protein>
<evidence type="ECO:0000313" key="1">
    <source>
        <dbReference type="EMBL" id="OZG53062.1"/>
    </source>
</evidence>
<evidence type="ECO:0000313" key="2">
    <source>
        <dbReference type="Proteomes" id="UP000243657"/>
    </source>
</evidence>